<dbReference type="GO" id="GO:0035597">
    <property type="term" value="F:tRNA-2-methylthio-N(6)-dimethylallyladenosine(37) synthase activity"/>
    <property type="evidence" value="ECO:0007669"/>
    <property type="project" value="UniProtKB-EC"/>
</dbReference>
<organism evidence="17 18">
    <name type="scientific">Treponema peruense</name>
    <dbReference type="NCBI Taxonomy" id="2787628"/>
    <lineage>
        <taxon>Bacteria</taxon>
        <taxon>Pseudomonadati</taxon>
        <taxon>Spirochaetota</taxon>
        <taxon>Spirochaetia</taxon>
        <taxon>Spirochaetales</taxon>
        <taxon>Treponemataceae</taxon>
        <taxon>Treponema</taxon>
    </lineage>
</organism>
<keyword evidence="3" id="KW-0004">4Fe-4S</keyword>
<keyword evidence="4" id="KW-0963">Cytoplasm</keyword>
<feature type="domain" description="Radical SAM core" evidence="16">
    <location>
        <begin position="161"/>
        <end position="394"/>
    </location>
</feature>
<keyword evidence="8" id="KW-0408">Iron</keyword>
<dbReference type="InterPro" id="IPR023404">
    <property type="entry name" value="rSAM_horseshoe"/>
</dbReference>
<dbReference type="Pfam" id="PF01938">
    <property type="entry name" value="TRAM"/>
    <property type="match status" value="1"/>
</dbReference>
<protein>
    <recommendedName>
        <fullName evidence="11">tRNA-2-methylthio-N(6)-dimethylallyladenosine synthase</fullName>
        <ecNumber evidence="10">2.8.4.3</ecNumber>
    </recommendedName>
    <alternativeName>
        <fullName evidence="13">(Dimethylallyl)adenosine tRNA methylthiotransferase MiaB</fullName>
    </alternativeName>
    <alternativeName>
        <fullName evidence="12">tRNA-i(6)A37 methylthiotransferase</fullName>
    </alternativeName>
</protein>
<evidence type="ECO:0000256" key="13">
    <source>
        <dbReference type="ARBA" id="ARBA00081141"/>
    </source>
</evidence>
<dbReference type="InterPro" id="IPR007197">
    <property type="entry name" value="rSAM"/>
</dbReference>
<evidence type="ECO:0000256" key="5">
    <source>
        <dbReference type="ARBA" id="ARBA00022679"/>
    </source>
</evidence>
<keyword evidence="18" id="KW-1185">Reference proteome</keyword>
<feature type="domain" description="MTTase N-terminal" evidence="15">
    <location>
        <begin position="1"/>
        <end position="140"/>
    </location>
</feature>
<dbReference type="CDD" id="cd01335">
    <property type="entry name" value="Radical_SAM"/>
    <property type="match status" value="1"/>
</dbReference>
<dbReference type="NCBIfam" id="TIGR00089">
    <property type="entry name" value="MiaB/RimO family radical SAM methylthiotransferase"/>
    <property type="match status" value="1"/>
</dbReference>
<evidence type="ECO:0000256" key="2">
    <source>
        <dbReference type="ARBA" id="ARBA00003234"/>
    </source>
</evidence>
<evidence type="ECO:0000259" key="16">
    <source>
        <dbReference type="PROSITE" id="PS51918"/>
    </source>
</evidence>
<dbReference type="InterPro" id="IPR002792">
    <property type="entry name" value="TRAM_dom"/>
</dbReference>
<dbReference type="EMBL" id="CP064936">
    <property type="protein sequence ID" value="QQA00389.1"/>
    <property type="molecule type" value="Genomic_DNA"/>
</dbReference>
<name>A0A7T3RC65_9SPIR</name>
<dbReference type="RefSeq" id="WP_198442149.1">
    <property type="nucleotide sequence ID" value="NZ_CBCSHE010000001.1"/>
</dbReference>
<accession>A0A7T3RC65</accession>
<dbReference type="Pfam" id="PF00919">
    <property type="entry name" value="UPF0004"/>
    <property type="match status" value="1"/>
</dbReference>
<evidence type="ECO:0000256" key="10">
    <source>
        <dbReference type="ARBA" id="ARBA00033765"/>
    </source>
</evidence>
<dbReference type="GO" id="GO:0005829">
    <property type="term" value="C:cytosol"/>
    <property type="evidence" value="ECO:0007669"/>
    <property type="project" value="TreeGrafter"/>
</dbReference>
<dbReference type="InterPro" id="IPR058240">
    <property type="entry name" value="rSAM_sf"/>
</dbReference>
<dbReference type="InterPro" id="IPR038135">
    <property type="entry name" value="Methylthiotransferase_N_sf"/>
</dbReference>
<dbReference type="SFLD" id="SFLDG01061">
    <property type="entry name" value="methylthiotransferase"/>
    <property type="match status" value="1"/>
</dbReference>
<dbReference type="SFLD" id="SFLDG01082">
    <property type="entry name" value="B12-binding_domain_containing"/>
    <property type="match status" value="1"/>
</dbReference>
<dbReference type="NCBIfam" id="TIGR01574">
    <property type="entry name" value="miaB-methiolase"/>
    <property type="match status" value="1"/>
</dbReference>
<dbReference type="InterPro" id="IPR013848">
    <property type="entry name" value="Methylthiotransferase_N"/>
</dbReference>
<dbReference type="PROSITE" id="PS01278">
    <property type="entry name" value="MTTASE_RADICAL"/>
    <property type="match status" value="1"/>
</dbReference>
<evidence type="ECO:0000256" key="8">
    <source>
        <dbReference type="ARBA" id="ARBA00023004"/>
    </source>
</evidence>
<gene>
    <name evidence="17" type="primary">miaB</name>
    <name evidence="17" type="ORF">IWA51_08920</name>
</gene>
<reference evidence="17 18" key="1">
    <citation type="submission" date="2020-11" db="EMBL/GenBank/DDBJ databases">
        <title>Treponema Peruensis nv. sp., first commensal Treponema isolated from human feces.</title>
        <authorList>
            <person name="Belkhou C."/>
            <person name="Raes J."/>
        </authorList>
    </citation>
    <scope>NUCLEOTIDE SEQUENCE [LARGE SCALE GENOMIC DNA]</scope>
    <source>
        <strain evidence="17 18">RCC2812</strain>
    </source>
</reference>
<proteinExistence type="predicted"/>
<dbReference type="PROSITE" id="PS51449">
    <property type="entry name" value="MTTASE_N"/>
    <property type="match status" value="1"/>
</dbReference>
<sequence length="460" mass="51749">MTYFFETYGCEMNLSESAAVEQIFISRGWKKADDVQLADVVVINTCSVRATAETRIFGRLGFYSGLKAVRHMEPNAKTRSMETAAEYVKKNGPVTLTVIVMGCMAERLLKSLQKEWPVVDYVVGTYAKNKFGDIITAVEEGRKPFEIDDSPVYTFAETSYEEGAFSAFVPIMHGCNNFCSYCIVPYVRGREVSRPLDQILHELDILSARGVKEITLLGQNVNSYRGEDGLNFPGLLKKIGAYIDEKKSSIEWIRFESSNPKDFSDELIQEIASNRHVCTGLHVAVQHGSTKILKAMNRRYTREDYLVLVNKIKAAVPDAALTTDIMLGFPGESDEDFEEVLSLMKEVQYESAFMYYYNPREGTPAAVMEDQIPVEVKKARLQKVIDTQLKITSSVMSRYVGRTEKVLADIISRDNPKELLAKTERNERVAFEAPASLIGKFVTVKIESLNGNTFRGILVE</sequence>
<evidence type="ECO:0000313" key="17">
    <source>
        <dbReference type="EMBL" id="QQA00389.1"/>
    </source>
</evidence>
<dbReference type="GO" id="GO:0046872">
    <property type="term" value="F:metal ion binding"/>
    <property type="evidence" value="ECO:0007669"/>
    <property type="project" value="UniProtKB-KW"/>
</dbReference>
<evidence type="ECO:0000259" key="14">
    <source>
        <dbReference type="PROSITE" id="PS50926"/>
    </source>
</evidence>
<keyword evidence="6" id="KW-0949">S-adenosyl-L-methionine</keyword>
<dbReference type="PANTHER" id="PTHR43020:SF2">
    <property type="entry name" value="MITOCHONDRIAL TRNA METHYLTHIOTRANSFERASE CDK5RAP1"/>
    <property type="match status" value="1"/>
</dbReference>
<dbReference type="PANTHER" id="PTHR43020">
    <property type="entry name" value="CDK5 REGULATORY SUBUNIT-ASSOCIATED PROTEIN 1"/>
    <property type="match status" value="1"/>
</dbReference>
<evidence type="ECO:0000256" key="11">
    <source>
        <dbReference type="ARBA" id="ARBA00068570"/>
    </source>
</evidence>
<dbReference type="FunFam" id="3.80.30.20:FF:000001">
    <property type="entry name" value="tRNA-2-methylthio-N(6)-dimethylallyladenosine synthase 2"/>
    <property type="match status" value="1"/>
</dbReference>
<dbReference type="Pfam" id="PF04055">
    <property type="entry name" value="Radical_SAM"/>
    <property type="match status" value="1"/>
</dbReference>
<dbReference type="InterPro" id="IPR006638">
    <property type="entry name" value="Elp3/MiaA/NifB-like_rSAM"/>
</dbReference>
<dbReference type="SMART" id="SM00729">
    <property type="entry name" value="Elp3"/>
    <property type="match status" value="1"/>
</dbReference>
<dbReference type="Gene3D" id="3.40.50.12160">
    <property type="entry name" value="Methylthiotransferase, N-terminal domain"/>
    <property type="match status" value="1"/>
</dbReference>
<dbReference type="EC" id="2.8.4.3" evidence="10"/>
<evidence type="ECO:0000256" key="9">
    <source>
        <dbReference type="ARBA" id="ARBA00023014"/>
    </source>
</evidence>
<evidence type="ECO:0000313" key="18">
    <source>
        <dbReference type="Proteomes" id="UP000595224"/>
    </source>
</evidence>
<dbReference type="PROSITE" id="PS50926">
    <property type="entry name" value="TRAM"/>
    <property type="match status" value="1"/>
</dbReference>
<comment type="function">
    <text evidence="2">Catalyzes the methylthiolation of N6-(dimethylallyl)adenosine (i(6)A), leading to the formation of 2-methylthio-N6-(dimethylallyl)adenosine (ms(2)i(6)A) at position 37 in tRNAs that read codons beginning with uridine.</text>
</comment>
<evidence type="ECO:0000256" key="12">
    <source>
        <dbReference type="ARBA" id="ARBA00080698"/>
    </source>
</evidence>
<dbReference type="AlphaFoldDB" id="A0A7T3RC65"/>
<feature type="domain" description="TRAM" evidence="14">
    <location>
        <begin position="397"/>
        <end position="460"/>
    </location>
</feature>
<dbReference type="FunFam" id="3.40.50.12160:FF:000003">
    <property type="entry name" value="CDK5 regulatory subunit-associated protein 1"/>
    <property type="match status" value="1"/>
</dbReference>
<dbReference type="PROSITE" id="PS51918">
    <property type="entry name" value="RADICAL_SAM"/>
    <property type="match status" value="1"/>
</dbReference>
<evidence type="ECO:0000256" key="4">
    <source>
        <dbReference type="ARBA" id="ARBA00022490"/>
    </source>
</evidence>
<evidence type="ECO:0000256" key="7">
    <source>
        <dbReference type="ARBA" id="ARBA00022723"/>
    </source>
</evidence>
<evidence type="ECO:0000256" key="3">
    <source>
        <dbReference type="ARBA" id="ARBA00022485"/>
    </source>
</evidence>
<evidence type="ECO:0000256" key="6">
    <source>
        <dbReference type="ARBA" id="ARBA00022691"/>
    </source>
</evidence>
<dbReference type="InterPro" id="IPR006463">
    <property type="entry name" value="MiaB_methiolase"/>
</dbReference>
<keyword evidence="9" id="KW-0411">Iron-sulfur</keyword>
<evidence type="ECO:0000259" key="15">
    <source>
        <dbReference type="PROSITE" id="PS51449"/>
    </source>
</evidence>
<dbReference type="KEGG" id="tper:IWA51_08920"/>
<dbReference type="InterPro" id="IPR005839">
    <property type="entry name" value="Methylthiotransferase"/>
</dbReference>
<dbReference type="GO" id="GO:0051539">
    <property type="term" value="F:4 iron, 4 sulfur cluster binding"/>
    <property type="evidence" value="ECO:0007669"/>
    <property type="project" value="UniProtKB-KW"/>
</dbReference>
<dbReference type="Proteomes" id="UP000595224">
    <property type="component" value="Chromosome"/>
</dbReference>
<evidence type="ECO:0000256" key="1">
    <source>
        <dbReference type="ARBA" id="ARBA00001966"/>
    </source>
</evidence>
<keyword evidence="5 17" id="KW-0808">Transferase</keyword>
<comment type="cofactor">
    <cofactor evidence="1">
        <name>[4Fe-4S] cluster</name>
        <dbReference type="ChEBI" id="CHEBI:49883"/>
    </cofactor>
</comment>
<dbReference type="SFLD" id="SFLDS00029">
    <property type="entry name" value="Radical_SAM"/>
    <property type="match status" value="1"/>
</dbReference>
<dbReference type="Gene3D" id="3.80.30.20">
    <property type="entry name" value="tm_1862 like domain"/>
    <property type="match status" value="1"/>
</dbReference>
<dbReference type="SUPFAM" id="SSF102114">
    <property type="entry name" value="Radical SAM enzymes"/>
    <property type="match status" value="1"/>
</dbReference>
<keyword evidence="7" id="KW-0479">Metal-binding</keyword>
<dbReference type="InterPro" id="IPR020612">
    <property type="entry name" value="Methylthiotransferase_CS"/>
</dbReference>
<dbReference type="SFLD" id="SFLDF00273">
    <property type="entry name" value="(dimethylallyl)adenosine_tRNA"/>
    <property type="match status" value="1"/>
</dbReference>